<dbReference type="InterPro" id="IPR000914">
    <property type="entry name" value="SBP_5_dom"/>
</dbReference>
<evidence type="ECO:0000313" key="7">
    <source>
        <dbReference type="EMBL" id="MFC2998723.1"/>
    </source>
</evidence>
<feature type="domain" description="Solute-binding protein family 5" evidence="6">
    <location>
        <begin position="71"/>
        <end position="412"/>
    </location>
</feature>
<dbReference type="PANTHER" id="PTHR30290">
    <property type="entry name" value="PERIPLASMIC BINDING COMPONENT OF ABC TRANSPORTER"/>
    <property type="match status" value="1"/>
</dbReference>
<evidence type="ECO:0000256" key="1">
    <source>
        <dbReference type="ARBA" id="ARBA00004418"/>
    </source>
</evidence>
<dbReference type="InterPro" id="IPR039424">
    <property type="entry name" value="SBP_5"/>
</dbReference>
<proteinExistence type="inferred from homology"/>
<comment type="similarity">
    <text evidence="2">Belongs to the bacterial solute-binding protein 5 family.</text>
</comment>
<dbReference type="PIRSF" id="PIRSF002741">
    <property type="entry name" value="MppA"/>
    <property type="match status" value="1"/>
</dbReference>
<comment type="subcellular location">
    <subcellularLocation>
        <location evidence="1">Periplasm</location>
    </subcellularLocation>
</comment>
<evidence type="ECO:0000256" key="4">
    <source>
        <dbReference type="ARBA" id="ARBA00022729"/>
    </source>
</evidence>
<dbReference type="CDD" id="cd08516">
    <property type="entry name" value="PBP2_NikA_DppA_OppA_like_11"/>
    <property type="match status" value="1"/>
</dbReference>
<evidence type="ECO:0000259" key="6">
    <source>
        <dbReference type="Pfam" id="PF00496"/>
    </source>
</evidence>
<dbReference type="RefSeq" id="WP_216834259.1">
    <property type="nucleotide sequence ID" value="NZ_JAFNJS010000001.1"/>
</dbReference>
<accession>A0ABV7BQ18</accession>
<dbReference type="EMBL" id="JBHRSB010000001">
    <property type="protein sequence ID" value="MFC2998723.1"/>
    <property type="molecule type" value="Genomic_DNA"/>
</dbReference>
<name>A0ABV7BQ18_9PROT</name>
<keyword evidence="8" id="KW-1185">Reference proteome</keyword>
<organism evidence="7 8">
    <name type="scientific">Falsiroseomonas tokyonensis</name>
    <dbReference type="NCBI Taxonomy" id="430521"/>
    <lineage>
        <taxon>Bacteria</taxon>
        <taxon>Pseudomonadati</taxon>
        <taxon>Pseudomonadota</taxon>
        <taxon>Alphaproteobacteria</taxon>
        <taxon>Acetobacterales</taxon>
        <taxon>Roseomonadaceae</taxon>
        <taxon>Falsiroseomonas</taxon>
    </lineage>
</organism>
<protein>
    <submittedName>
        <fullName evidence="7">ABC transporter substrate-binding protein</fullName>
    </submittedName>
</protein>
<dbReference type="Pfam" id="PF00496">
    <property type="entry name" value="SBP_bac_5"/>
    <property type="match status" value="1"/>
</dbReference>
<evidence type="ECO:0000313" key="8">
    <source>
        <dbReference type="Proteomes" id="UP001595420"/>
    </source>
</evidence>
<gene>
    <name evidence="7" type="ORF">ACFOD3_02400</name>
</gene>
<evidence type="ECO:0000256" key="2">
    <source>
        <dbReference type="ARBA" id="ARBA00005695"/>
    </source>
</evidence>
<keyword evidence="3" id="KW-0813">Transport</keyword>
<dbReference type="Proteomes" id="UP001595420">
    <property type="component" value="Unassembled WGS sequence"/>
</dbReference>
<keyword evidence="4 5" id="KW-0732">Signal</keyword>
<dbReference type="InterPro" id="IPR030678">
    <property type="entry name" value="Peptide/Ni-bd"/>
</dbReference>
<evidence type="ECO:0000256" key="3">
    <source>
        <dbReference type="ARBA" id="ARBA00022448"/>
    </source>
</evidence>
<feature type="chain" id="PRO_5047184577" evidence="5">
    <location>
        <begin position="26"/>
        <end position="507"/>
    </location>
</feature>
<dbReference type="PANTHER" id="PTHR30290:SF10">
    <property type="entry name" value="PERIPLASMIC OLIGOPEPTIDE-BINDING PROTEIN-RELATED"/>
    <property type="match status" value="1"/>
</dbReference>
<sequence>MRFTRRGLIAATAALPFLPGGAARAQGGTLRFGLSSFPPSLLPWANTGTAAATVKLLIHRGLLSYAPDGTLRGEIAESWRNESPTVWVFTLRDNALFHNGEKVTAADVKWNIEQIAAERSTAHYRAEMQQVASIETPDARTLRITTKAPIATLPNWMASYHMMIVNPRSPTGAGVLPIGAGPFTIRAQERGTSIDLVAFDRYYKPGQPKLAGIRLIAYADENLRVSAIRAGDVDLIEYVPWQAMAAIEADDRLRLDATDGPFMYLNFNATRPHLGDARVRRAIGHAIKRDDIVKVAFFGRGSPLQGMPIAPGSEFFDEALSRGQAYDPDKAKSLLREAGLANGFSTTLLSTAQYGMHKDTAEVVQQHLAAVGIQAELRLPDWATRVNLGNRGQFDIAVMGTATDNNDADGLNTLIDGSLSPSYVRSAGLRIPKLEELMQAGRAEFDTAKRREIYLQAQRVALEEAPLVGLAWRSQGYAMKKEITGFKAMPGALNFFSGITLEDAALS</sequence>
<evidence type="ECO:0000256" key="5">
    <source>
        <dbReference type="SAM" id="SignalP"/>
    </source>
</evidence>
<comment type="caution">
    <text evidence="7">The sequence shown here is derived from an EMBL/GenBank/DDBJ whole genome shotgun (WGS) entry which is preliminary data.</text>
</comment>
<reference evidence="8" key="1">
    <citation type="journal article" date="2019" name="Int. J. Syst. Evol. Microbiol.">
        <title>The Global Catalogue of Microorganisms (GCM) 10K type strain sequencing project: providing services to taxonomists for standard genome sequencing and annotation.</title>
        <authorList>
            <consortium name="The Broad Institute Genomics Platform"/>
            <consortium name="The Broad Institute Genome Sequencing Center for Infectious Disease"/>
            <person name="Wu L."/>
            <person name="Ma J."/>
        </authorList>
    </citation>
    <scope>NUCLEOTIDE SEQUENCE [LARGE SCALE GENOMIC DNA]</scope>
    <source>
        <strain evidence="8">CGMCC 1.16855</strain>
    </source>
</reference>
<feature type="signal peptide" evidence="5">
    <location>
        <begin position="1"/>
        <end position="25"/>
    </location>
</feature>